<evidence type="ECO:0000259" key="1">
    <source>
        <dbReference type="Pfam" id="PF21806"/>
    </source>
</evidence>
<keyword evidence="3" id="KW-1185">Reference proteome</keyword>
<accession>A0ABU2H618</accession>
<evidence type="ECO:0000313" key="2">
    <source>
        <dbReference type="EMBL" id="MDS1270747.1"/>
    </source>
</evidence>
<name>A0ABU2H618_9ACTN</name>
<dbReference type="EMBL" id="JAVLVT010000004">
    <property type="protein sequence ID" value="MDS1270747.1"/>
    <property type="molecule type" value="Genomic_DNA"/>
</dbReference>
<reference evidence="3" key="1">
    <citation type="submission" date="2023-07" db="EMBL/GenBank/DDBJ databases">
        <title>Novel species in the genus Lipingzhangella isolated from Sambhar Salt Lake.</title>
        <authorList>
            <person name="Jiya N."/>
            <person name="Kajale S."/>
            <person name="Sharma A."/>
        </authorList>
    </citation>
    <scope>NUCLEOTIDE SEQUENCE [LARGE SCALE GENOMIC DNA]</scope>
    <source>
        <strain evidence="3">LS1_29</strain>
    </source>
</reference>
<proteinExistence type="predicted"/>
<dbReference type="RefSeq" id="WP_310912295.1">
    <property type="nucleotide sequence ID" value="NZ_JAVLVT010000004.1"/>
</dbReference>
<dbReference type="Proteomes" id="UP001250214">
    <property type="component" value="Unassembled WGS sequence"/>
</dbReference>
<evidence type="ECO:0000313" key="3">
    <source>
        <dbReference type="Proteomes" id="UP001250214"/>
    </source>
</evidence>
<dbReference type="InterPro" id="IPR049244">
    <property type="entry name" value="DUF6879"/>
</dbReference>
<gene>
    <name evidence="2" type="ORF">RIF23_10590</name>
</gene>
<sequence length="209" mass="24523">MPDRAMLVLPDEQGVRLELGEYRRDFAERQGRIRNRSSWKFERQQHFKQPGDPSWEAFREGRWDEALRLLEQERPEFEQEAQEDAARAHWFHRVRIVAEPLTPYVQWELHSLWIQAECGERIRVVPDAAVRHLEGDTQLPEVVVLGGETLYQVCYTEAGALDGGIRFTHPELVGNWERFIAELYATGEDMRAYAERYLAHLPPPQSQSR</sequence>
<comment type="caution">
    <text evidence="2">The sequence shown here is derived from an EMBL/GenBank/DDBJ whole genome shotgun (WGS) entry which is preliminary data.</text>
</comment>
<dbReference type="Pfam" id="PF21806">
    <property type="entry name" value="DUF6879"/>
    <property type="match status" value="1"/>
</dbReference>
<feature type="domain" description="DUF6879" evidence="1">
    <location>
        <begin position="32"/>
        <end position="194"/>
    </location>
</feature>
<organism evidence="2 3">
    <name type="scientific">Lipingzhangella rawalii</name>
    <dbReference type="NCBI Taxonomy" id="2055835"/>
    <lineage>
        <taxon>Bacteria</taxon>
        <taxon>Bacillati</taxon>
        <taxon>Actinomycetota</taxon>
        <taxon>Actinomycetes</taxon>
        <taxon>Streptosporangiales</taxon>
        <taxon>Nocardiopsidaceae</taxon>
        <taxon>Lipingzhangella</taxon>
    </lineage>
</organism>
<protein>
    <recommendedName>
        <fullName evidence="1">DUF6879 domain-containing protein</fullName>
    </recommendedName>
</protein>